<sequence>MRGRALGTLLLLAACGHAGGPAPGSGDQPPSAAVLPRPIGGSPDQPPVAPVIPGSTWRGERARCLDLELARRGLNEFGDPVGTPYAGGSPLYDGVTGTTAERYDYVARRHPDIGTRCSMAPLEGPVR</sequence>
<keyword evidence="2" id="KW-0732">Signal</keyword>
<dbReference type="PROSITE" id="PS51257">
    <property type="entry name" value="PROKAR_LIPOPROTEIN"/>
    <property type="match status" value="1"/>
</dbReference>
<dbReference type="Proteomes" id="UP001162734">
    <property type="component" value="Chromosome"/>
</dbReference>
<feature type="chain" id="PRO_5047398668" description="Lipoprotein" evidence="2">
    <location>
        <begin position="19"/>
        <end position="127"/>
    </location>
</feature>
<evidence type="ECO:0000313" key="3">
    <source>
        <dbReference type="EMBL" id="BDG08994.1"/>
    </source>
</evidence>
<accession>A0ABN6N753</accession>
<organism evidence="3 4">
    <name type="scientific">Anaeromyxobacter paludicola</name>
    <dbReference type="NCBI Taxonomy" id="2918171"/>
    <lineage>
        <taxon>Bacteria</taxon>
        <taxon>Pseudomonadati</taxon>
        <taxon>Myxococcota</taxon>
        <taxon>Myxococcia</taxon>
        <taxon>Myxococcales</taxon>
        <taxon>Cystobacterineae</taxon>
        <taxon>Anaeromyxobacteraceae</taxon>
        <taxon>Anaeromyxobacter</taxon>
    </lineage>
</organism>
<evidence type="ECO:0000313" key="4">
    <source>
        <dbReference type="Proteomes" id="UP001162734"/>
    </source>
</evidence>
<evidence type="ECO:0000256" key="2">
    <source>
        <dbReference type="SAM" id="SignalP"/>
    </source>
</evidence>
<evidence type="ECO:0008006" key="5">
    <source>
        <dbReference type="Google" id="ProtNLM"/>
    </source>
</evidence>
<protein>
    <recommendedName>
        <fullName evidence="5">Lipoprotein</fullName>
    </recommendedName>
</protein>
<evidence type="ECO:0000256" key="1">
    <source>
        <dbReference type="SAM" id="MobiDB-lite"/>
    </source>
</evidence>
<feature type="signal peptide" evidence="2">
    <location>
        <begin position="1"/>
        <end position="18"/>
    </location>
</feature>
<reference evidence="4" key="1">
    <citation type="journal article" date="2022" name="Int. J. Syst. Evol. Microbiol.">
        <title>Anaeromyxobacter oryzae sp. nov., Anaeromyxobacter diazotrophicus sp. nov. and Anaeromyxobacter paludicola sp. nov., isolated from paddy soils.</title>
        <authorList>
            <person name="Itoh H."/>
            <person name="Xu Z."/>
            <person name="Mise K."/>
            <person name="Masuda Y."/>
            <person name="Ushijima N."/>
            <person name="Hayakawa C."/>
            <person name="Shiratori Y."/>
            <person name="Senoo K."/>
        </authorList>
    </citation>
    <scope>NUCLEOTIDE SEQUENCE [LARGE SCALE GENOMIC DNA]</scope>
    <source>
        <strain evidence="4">Red630</strain>
    </source>
</reference>
<feature type="region of interest" description="Disordered" evidence="1">
    <location>
        <begin position="17"/>
        <end position="47"/>
    </location>
</feature>
<dbReference type="EMBL" id="AP025592">
    <property type="protein sequence ID" value="BDG08994.1"/>
    <property type="molecule type" value="Genomic_DNA"/>
</dbReference>
<gene>
    <name evidence="3" type="ORF">AMPC_21070</name>
</gene>
<dbReference type="RefSeq" id="WP_248340557.1">
    <property type="nucleotide sequence ID" value="NZ_AP025592.1"/>
</dbReference>
<name>A0ABN6N753_9BACT</name>
<proteinExistence type="predicted"/>
<keyword evidence="4" id="KW-1185">Reference proteome</keyword>